<accession>A0AA41X688</accession>
<gene>
    <name evidence="1" type="ORF">NK662_14360</name>
</gene>
<proteinExistence type="predicted"/>
<organism evidence="1 2">
    <name type="scientific">Ectobacillus ponti</name>
    <dbReference type="NCBI Taxonomy" id="2961894"/>
    <lineage>
        <taxon>Bacteria</taxon>
        <taxon>Bacillati</taxon>
        <taxon>Bacillota</taxon>
        <taxon>Bacilli</taxon>
        <taxon>Bacillales</taxon>
        <taxon>Bacillaceae</taxon>
        <taxon>Ectobacillus</taxon>
    </lineage>
</organism>
<dbReference type="EMBL" id="JANCLT010000007">
    <property type="protein sequence ID" value="MCP8969711.1"/>
    <property type="molecule type" value="Genomic_DNA"/>
</dbReference>
<name>A0AA41X688_9BACI</name>
<sequence>MEISLYSHQYRVVDILKKSNADMFKDIKVGDILQFSTSIVRNTKGLGTSHSGVYATEILIENITQSMIVSRTMTKLLNILKHFELERVN</sequence>
<protein>
    <submittedName>
        <fullName evidence="1">Uncharacterized protein</fullName>
    </submittedName>
</protein>
<dbReference type="AlphaFoldDB" id="A0AA41X688"/>
<keyword evidence="2" id="KW-1185">Reference proteome</keyword>
<evidence type="ECO:0000313" key="1">
    <source>
        <dbReference type="EMBL" id="MCP8969711.1"/>
    </source>
</evidence>
<comment type="caution">
    <text evidence="1">The sequence shown here is derived from an EMBL/GenBank/DDBJ whole genome shotgun (WGS) entry which is preliminary data.</text>
</comment>
<evidence type="ECO:0000313" key="2">
    <source>
        <dbReference type="Proteomes" id="UP001156102"/>
    </source>
</evidence>
<reference evidence="1" key="1">
    <citation type="submission" date="2022-07" db="EMBL/GenBank/DDBJ databases">
        <authorList>
            <person name="Li W.-J."/>
            <person name="Deng Q.-Q."/>
        </authorList>
    </citation>
    <scope>NUCLEOTIDE SEQUENCE</scope>
    <source>
        <strain evidence="1">SYSU M60031</strain>
    </source>
</reference>
<dbReference type="RefSeq" id="WP_254759632.1">
    <property type="nucleotide sequence ID" value="NZ_JANCLT010000007.1"/>
</dbReference>
<dbReference type="Proteomes" id="UP001156102">
    <property type="component" value="Unassembled WGS sequence"/>
</dbReference>